<evidence type="ECO:0000313" key="1">
    <source>
        <dbReference type="EMBL" id="KAK2171389.1"/>
    </source>
</evidence>
<evidence type="ECO:0000313" key="2">
    <source>
        <dbReference type="Proteomes" id="UP001209878"/>
    </source>
</evidence>
<dbReference type="SUPFAM" id="SSF49854">
    <property type="entry name" value="Spermadhesin, CUB domain"/>
    <property type="match status" value="1"/>
</dbReference>
<dbReference type="Gene3D" id="2.60.120.290">
    <property type="entry name" value="Spermadhesin, CUB domain"/>
    <property type="match status" value="1"/>
</dbReference>
<protein>
    <submittedName>
        <fullName evidence="1">Uncharacterized protein</fullName>
    </submittedName>
</protein>
<proteinExistence type="predicted"/>
<accession>A0AAD9KHP3</accession>
<name>A0AAD9KHP3_RIDPI</name>
<comment type="caution">
    <text evidence="1">The sequence shown here is derived from an EMBL/GenBank/DDBJ whole genome shotgun (WGS) entry which is preliminary data.</text>
</comment>
<sequence>MCVYRRYELIAFLFVAVMGFFAVADPGYEHMPADMNLFSHIVIGAAVRCHGRMLRRNGYLYSHVKAFERITDDKDLEGKINHYPDDINCTLNICSGIIPVADSRILVQFPRRIRLACSSDEASCDCLSIYDGPNTDSALLRSYCGHVDRK</sequence>
<gene>
    <name evidence="1" type="ORF">NP493_1072g00002</name>
</gene>
<dbReference type="InterPro" id="IPR035914">
    <property type="entry name" value="Sperma_CUB_dom_sf"/>
</dbReference>
<dbReference type="Proteomes" id="UP001209878">
    <property type="component" value="Unassembled WGS sequence"/>
</dbReference>
<reference evidence="1" key="1">
    <citation type="journal article" date="2023" name="Mol. Biol. Evol.">
        <title>Third-Generation Sequencing Reveals the Adaptive Role of the Epigenome in Three Deep-Sea Polychaetes.</title>
        <authorList>
            <person name="Perez M."/>
            <person name="Aroh O."/>
            <person name="Sun Y."/>
            <person name="Lan Y."/>
            <person name="Juniper S.K."/>
            <person name="Young C.R."/>
            <person name="Angers B."/>
            <person name="Qian P.Y."/>
        </authorList>
    </citation>
    <scope>NUCLEOTIDE SEQUENCE</scope>
    <source>
        <strain evidence="1">R07B-5</strain>
    </source>
</reference>
<dbReference type="AlphaFoldDB" id="A0AAD9KHP3"/>
<keyword evidence="2" id="KW-1185">Reference proteome</keyword>
<dbReference type="EMBL" id="JAODUO010001070">
    <property type="protein sequence ID" value="KAK2171389.1"/>
    <property type="molecule type" value="Genomic_DNA"/>
</dbReference>
<organism evidence="1 2">
    <name type="scientific">Ridgeia piscesae</name>
    <name type="common">Tubeworm</name>
    <dbReference type="NCBI Taxonomy" id="27915"/>
    <lineage>
        <taxon>Eukaryota</taxon>
        <taxon>Metazoa</taxon>
        <taxon>Spiralia</taxon>
        <taxon>Lophotrochozoa</taxon>
        <taxon>Annelida</taxon>
        <taxon>Polychaeta</taxon>
        <taxon>Sedentaria</taxon>
        <taxon>Canalipalpata</taxon>
        <taxon>Sabellida</taxon>
        <taxon>Siboglinidae</taxon>
        <taxon>Ridgeia</taxon>
    </lineage>
</organism>